<dbReference type="Proteomes" id="UP000288805">
    <property type="component" value="Unassembled WGS sequence"/>
</dbReference>
<organism evidence="1 2">
    <name type="scientific">Vitis vinifera</name>
    <name type="common">Grape</name>
    <dbReference type="NCBI Taxonomy" id="29760"/>
    <lineage>
        <taxon>Eukaryota</taxon>
        <taxon>Viridiplantae</taxon>
        <taxon>Streptophyta</taxon>
        <taxon>Embryophyta</taxon>
        <taxon>Tracheophyta</taxon>
        <taxon>Spermatophyta</taxon>
        <taxon>Magnoliopsida</taxon>
        <taxon>eudicotyledons</taxon>
        <taxon>Gunneridae</taxon>
        <taxon>Pentapetalae</taxon>
        <taxon>rosids</taxon>
        <taxon>Vitales</taxon>
        <taxon>Vitaceae</taxon>
        <taxon>Viteae</taxon>
        <taxon>Vitis</taxon>
    </lineage>
</organism>
<reference evidence="1 2" key="1">
    <citation type="journal article" date="2018" name="PLoS Genet.">
        <title>Population sequencing reveals clonal diversity and ancestral inbreeding in the grapevine cultivar Chardonnay.</title>
        <authorList>
            <person name="Roach M.J."/>
            <person name="Johnson D.L."/>
            <person name="Bohlmann J."/>
            <person name="van Vuuren H.J."/>
            <person name="Jones S.J."/>
            <person name="Pretorius I.S."/>
            <person name="Schmidt S.A."/>
            <person name="Borneman A.R."/>
        </authorList>
    </citation>
    <scope>NUCLEOTIDE SEQUENCE [LARGE SCALE GENOMIC DNA]</scope>
    <source>
        <strain evidence="2">cv. Chardonnay</strain>
        <tissue evidence="1">Leaf</tissue>
    </source>
</reference>
<keyword evidence="1" id="KW-0689">Ribosomal protein</keyword>
<dbReference type="GO" id="GO:0009507">
    <property type="term" value="C:chloroplast"/>
    <property type="evidence" value="ECO:0007669"/>
    <property type="project" value="InterPro"/>
</dbReference>
<dbReference type="GO" id="GO:0019843">
    <property type="term" value="F:rRNA binding"/>
    <property type="evidence" value="ECO:0007669"/>
    <property type="project" value="InterPro"/>
</dbReference>
<sequence>MKTCPRKTQPWDIKCRPTVYAPLPPLPPEWTVVSSDADASDAAVPPLTP</sequence>
<keyword evidence="1" id="KW-0687">Ribonucleoprotein</keyword>
<dbReference type="GO" id="GO:0005840">
    <property type="term" value="C:ribosome"/>
    <property type="evidence" value="ECO:0007669"/>
    <property type="project" value="UniProtKB-KW"/>
</dbReference>
<evidence type="ECO:0000313" key="2">
    <source>
        <dbReference type="Proteomes" id="UP000288805"/>
    </source>
</evidence>
<dbReference type="Pfam" id="PF17257">
    <property type="entry name" value="DUF5323"/>
    <property type="match status" value="1"/>
</dbReference>
<dbReference type="GO" id="GO:0006412">
    <property type="term" value="P:translation"/>
    <property type="evidence" value="ECO:0007669"/>
    <property type="project" value="InterPro"/>
</dbReference>
<dbReference type="Gramene" id="Vitis18g01948.t01">
    <property type="protein sequence ID" value="Vitis18g01948.t01.CDS"/>
    <property type="gene ID" value="Vitis18g01948"/>
</dbReference>
<dbReference type="GO" id="GO:0003735">
    <property type="term" value="F:structural constituent of ribosome"/>
    <property type="evidence" value="ECO:0007669"/>
    <property type="project" value="InterPro"/>
</dbReference>
<comment type="caution">
    <text evidence="1">The sequence shown here is derived from an EMBL/GenBank/DDBJ whole genome shotgun (WGS) entry which is preliminary data.</text>
</comment>
<dbReference type="AlphaFoldDB" id="A0A438EM86"/>
<evidence type="ECO:0000313" key="1">
    <source>
        <dbReference type="EMBL" id="RVW48834.1"/>
    </source>
</evidence>
<dbReference type="PANTHER" id="PTHR36798">
    <property type="entry name" value="50S RIBOSOMAL PROTEIN 6, CHLOROPLASTIC"/>
    <property type="match status" value="1"/>
</dbReference>
<proteinExistence type="predicted"/>
<name>A0A438EM86_VITVI</name>
<protein>
    <submittedName>
        <fullName evidence="1">50S ribosomal protein 6, chloroplastic</fullName>
    </submittedName>
</protein>
<dbReference type="InterPro" id="IPR020526">
    <property type="entry name" value="Ribosomal_cL38"/>
</dbReference>
<accession>A0A438EM86</accession>
<gene>
    <name evidence="1" type="primary">PSRP6_0</name>
    <name evidence="1" type="ORF">CK203_103547</name>
</gene>
<dbReference type="EMBL" id="QGNW01001241">
    <property type="protein sequence ID" value="RVW48834.1"/>
    <property type="molecule type" value="Genomic_DNA"/>
</dbReference>
<dbReference type="PANTHER" id="PTHR36798:SF2">
    <property type="entry name" value="LARGE RIBOSOMAL SUBUNIT PROTEIN CL38"/>
    <property type="match status" value="1"/>
</dbReference>